<organism evidence="1 2">
    <name type="scientific">Macroventuria anomochaeta</name>
    <dbReference type="NCBI Taxonomy" id="301207"/>
    <lineage>
        <taxon>Eukaryota</taxon>
        <taxon>Fungi</taxon>
        <taxon>Dikarya</taxon>
        <taxon>Ascomycota</taxon>
        <taxon>Pezizomycotina</taxon>
        <taxon>Dothideomycetes</taxon>
        <taxon>Pleosporomycetidae</taxon>
        <taxon>Pleosporales</taxon>
        <taxon>Pleosporineae</taxon>
        <taxon>Didymellaceae</taxon>
        <taxon>Macroventuria</taxon>
    </lineage>
</organism>
<evidence type="ECO:0000313" key="2">
    <source>
        <dbReference type="Proteomes" id="UP000799754"/>
    </source>
</evidence>
<evidence type="ECO:0000313" key="1">
    <source>
        <dbReference type="EMBL" id="KAF2631106.1"/>
    </source>
</evidence>
<protein>
    <submittedName>
        <fullName evidence="1">Uncharacterized protein</fullName>
    </submittedName>
</protein>
<accession>A0ACB6SAF0</accession>
<dbReference type="EMBL" id="MU006705">
    <property type="protein sequence ID" value="KAF2631106.1"/>
    <property type="molecule type" value="Genomic_DNA"/>
</dbReference>
<name>A0ACB6SAF0_9PLEO</name>
<sequence length="282" mass="31633">MKTPDEDFDLFKLFLRSLAFAATLEMNALDFLLDFATLMGTSSALTIPPGSRNAPNIPTQEVQTSKALSLQSAQKPFPHGDHLQQAPQPFHPQLGTGIPSMTSHEETIAAFSRAHASPTIQNPIDWIPAPPYPQHPSTQGQILHHPEDHWFTEVLSFDCELTCGHHPDQQYHCRYMPPPSVCTADGCAPPPPWKANQVLLQHQQPFQHIPAEGLSCEYNCEDCFYRQPCHFPYFPPHSNCTQDGCVPVAPVEMWGHVQDNLEMFTHRGNQGRVVRGNLLQHH</sequence>
<dbReference type="Proteomes" id="UP000799754">
    <property type="component" value="Unassembled WGS sequence"/>
</dbReference>
<comment type="caution">
    <text evidence="1">The sequence shown here is derived from an EMBL/GenBank/DDBJ whole genome shotgun (WGS) entry which is preliminary data.</text>
</comment>
<keyword evidence="2" id="KW-1185">Reference proteome</keyword>
<reference evidence="1" key="1">
    <citation type="journal article" date="2020" name="Stud. Mycol.">
        <title>101 Dothideomycetes genomes: a test case for predicting lifestyles and emergence of pathogens.</title>
        <authorList>
            <person name="Haridas S."/>
            <person name="Albert R."/>
            <person name="Binder M."/>
            <person name="Bloem J."/>
            <person name="Labutti K."/>
            <person name="Salamov A."/>
            <person name="Andreopoulos B."/>
            <person name="Baker S."/>
            <person name="Barry K."/>
            <person name="Bills G."/>
            <person name="Bluhm B."/>
            <person name="Cannon C."/>
            <person name="Castanera R."/>
            <person name="Culley D."/>
            <person name="Daum C."/>
            <person name="Ezra D."/>
            <person name="Gonzalez J."/>
            <person name="Henrissat B."/>
            <person name="Kuo A."/>
            <person name="Liang C."/>
            <person name="Lipzen A."/>
            <person name="Lutzoni F."/>
            <person name="Magnuson J."/>
            <person name="Mondo S."/>
            <person name="Nolan M."/>
            <person name="Ohm R."/>
            <person name="Pangilinan J."/>
            <person name="Park H.-J."/>
            <person name="Ramirez L."/>
            <person name="Alfaro M."/>
            <person name="Sun H."/>
            <person name="Tritt A."/>
            <person name="Yoshinaga Y."/>
            <person name="Zwiers L.-H."/>
            <person name="Turgeon B."/>
            <person name="Goodwin S."/>
            <person name="Spatafora J."/>
            <person name="Crous P."/>
            <person name="Grigoriev I."/>
        </authorList>
    </citation>
    <scope>NUCLEOTIDE SEQUENCE</scope>
    <source>
        <strain evidence="1">CBS 525.71</strain>
    </source>
</reference>
<proteinExistence type="predicted"/>
<gene>
    <name evidence="1" type="ORF">BU25DRAFT_455434</name>
</gene>